<accession>A0AAU9TL54</accession>
<dbReference type="InterPro" id="IPR021982">
    <property type="entry name" value="REEP_Ichnovirus"/>
</dbReference>
<dbReference type="AlphaFoldDB" id="A0AAU9TL54"/>
<comment type="caution">
    <text evidence="1">The sequence shown here is derived from an EMBL/GenBank/DDBJ whole genome shotgun (WGS) entry which is preliminary data.</text>
</comment>
<evidence type="ECO:0000313" key="2">
    <source>
        <dbReference type="Proteomes" id="UP001153954"/>
    </source>
</evidence>
<organism evidence="1 2">
    <name type="scientific">Euphydryas editha</name>
    <name type="common">Edith's checkerspot</name>
    <dbReference type="NCBI Taxonomy" id="104508"/>
    <lineage>
        <taxon>Eukaryota</taxon>
        <taxon>Metazoa</taxon>
        <taxon>Ecdysozoa</taxon>
        <taxon>Arthropoda</taxon>
        <taxon>Hexapoda</taxon>
        <taxon>Insecta</taxon>
        <taxon>Pterygota</taxon>
        <taxon>Neoptera</taxon>
        <taxon>Endopterygota</taxon>
        <taxon>Lepidoptera</taxon>
        <taxon>Glossata</taxon>
        <taxon>Ditrysia</taxon>
        <taxon>Papilionoidea</taxon>
        <taxon>Nymphalidae</taxon>
        <taxon>Nymphalinae</taxon>
        <taxon>Euphydryas</taxon>
    </lineage>
</organism>
<dbReference type="Pfam" id="PF12132">
    <property type="entry name" value="DUF3587"/>
    <property type="match status" value="1"/>
</dbReference>
<evidence type="ECO:0000313" key="1">
    <source>
        <dbReference type="EMBL" id="CAH2088339.1"/>
    </source>
</evidence>
<keyword evidence="2" id="KW-1185">Reference proteome</keyword>
<sequence>MPGDIVVPVDTFLYMSAFLTSIEYSNLIRAFWPDGDPDELIQKKLRKMSCHKLTATFFNKKTLEIEYNFDITKTGRERVLIRFDCLLPILGGLLAPGMDDVYVNFDTCSDYYYVDNLCVWCSDYHVSPIRFKEPTSHFALPPLLWETHHWIVR</sequence>
<reference evidence="1" key="1">
    <citation type="submission" date="2022-03" db="EMBL/GenBank/DDBJ databases">
        <authorList>
            <person name="Tunstrom K."/>
        </authorList>
    </citation>
    <scope>NUCLEOTIDE SEQUENCE</scope>
</reference>
<dbReference type="Proteomes" id="UP001153954">
    <property type="component" value="Unassembled WGS sequence"/>
</dbReference>
<name>A0AAU9TL54_EUPED</name>
<protein>
    <submittedName>
        <fullName evidence="1">Uncharacterized protein</fullName>
    </submittedName>
</protein>
<proteinExistence type="predicted"/>
<dbReference type="EMBL" id="CAKOGL010000007">
    <property type="protein sequence ID" value="CAH2088339.1"/>
    <property type="molecule type" value="Genomic_DNA"/>
</dbReference>
<gene>
    <name evidence="1" type="ORF">EEDITHA_LOCUS4508</name>
</gene>